<keyword evidence="1" id="KW-0812">Transmembrane</keyword>
<accession>A0A2P2PFS8</accession>
<keyword evidence="1" id="KW-0472">Membrane</keyword>
<dbReference type="EMBL" id="GGEC01073045">
    <property type="protein sequence ID" value="MBX53529.1"/>
    <property type="molecule type" value="Transcribed_RNA"/>
</dbReference>
<evidence type="ECO:0000313" key="2">
    <source>
        <dbReference type="EMBL" id="MBX53529.1"/>
    </source>
</evidence>
<keyword evidence="1" id="KW-1133">Transmembrane helix</keyword>
<dbReference type="AlphaFoldDB" id="A0A2P2PFS8"/>
<reference evidence="2" key="1">
    <citation type="submission" date="2018-02" db="EMBL/GenBank/DDBJ databases">
        <title>Rhizophora mucronata_Transcriptome.</title>
        <authorList>
            <person name="Meera S.P."/>
            <person name="Sreeshan A."/>
            <person name="Augustine A."/>
        </authorList>
    </citation>
    <scope>NUCLEOTIDE SEQUENCE</scope>
    <source>
        <tissue evidence="2">Leaf</tissue>
    </source>
</reference>
<protein>
    <submittedName>
        <fullName evidence="2">Uncharacterized protein</fullName>
    </submittedName>
</protein>
<organism evidence="2">
    <name type="scientific">Rhizophora mucronata</name>
    <name type="common">Asiatic mangrove</name>
    <dbReference type="NCBI Taxonomy" id="61149"/>
    <lineage>
        <taxon>Eukaryota</taxon>
        <taxon>Viridiplantae</taxon>
        <taxon>Streptophyta</taxon>
        <taxon>Embryophyta</taxon>
        <taxon>Tracheophyta</taxon>
        <taxon>Spermatophyta</taxon>
        <taxon>Magnoliopsida</taxon>
        <taxon>eudicotyledons</taxon>
        <taxon>Gunneridae</taxon>
        <taxon>Pentapetalae</taxon>
        <taxon>rosids</taxon>
        <taxon>fabids</taxon>
        <taxon>Malpighiales</taxon>
        <taxon>Rhizophoraceae</taxon>
        <taxon>Rhizophora</taxon>
    </lineage>
</organism>
<proteinExistence type="predicted"/>
<evidence type="ECO:0000256" key="1">
    <source>
        <dbReference type="SAM" id="Phobius"/>
    </source>
</evidence>
<sequence>MHILIIFHLFALSILPLMVLLMKHSSFFFQPTVKRFM</sequence>
<name>A0A2P2PFS8_RHIMU</name>
<feature type="transmembrane region" description="Helical" evidence="1">
    <location>
        <begin position="6"/>
        <end position="29"/>
    </location>
</feature>